<dbReference type="SUPFAM" id="SSF54631">
    <property type="entry name" value="CBS-domain pair"/>
    <property type="match status" value="2"/>
</dbReference>
<protein>
    <recommendedName>
        <fullName evidence="6">CBS domain-containing protein</fullName>
    </recommendedName>
</protein>
<evidence type="ECO:0000313" key="7">
    <source>
        <dbReference type="EMBL" id="PPQ64371.1"/>
    </source>
</evidence>
<proteinExistence type="inferred from homology"/>
<dbReference type="GO" id="GO:0031588">
    <property type="term" value="C:nucleotide-activated protein kinase complex"/>
    <property type="evidence" value="ECO:0007669"/>
    <property type="project" value="TreeGrafter"/>
</dbReference>
<gene>
    <name evidence="7" type="ORF">CVT26_002078</name>
</gene>
<evidence type="ECO:0000256" key="5">
    <source>
        <dbReference type="SAM" id="MobiDB-lite"/>
    </source>
</evidence>
<dbReference type="PANTHER" id="PTHR13780:SF35">
    <property type="entry name" value="LD22662P"/>
    <property type="match status" value="1"/>
</dbReference>
<dbReference type="CDD" id="cd04618">
    <property type="entry name" value="CBS_euAMPK_gamma-like_repeat1"/>
    <property type="match status" value="1"/>
</dbReference>
<dbReference type="GO" id="GO:0019887">
    <property type="term" value="F:protein kinase regulator activity"/>
    <property type="evidence" value="ECO:0007669"/>
    <property type="project" value="TreeGrafter"/>
</dbReference>
<dbReference type="InterPro" id="IPR046342">
    <property type="entry name" value="CBS_dom_sf"/>
</dbReference>
<dbReference type="Pfam" id="PF00571">
    <property type="entry name" value="CBS"/>
    <property type="match status" value="3"/>
</dbReference>
<evidence type="ECO:0000259" key="6">
    <source>
        <dbReference type="PROSITE" id="PS51371"/>
    </source>
</evidence>
<feature type="region of interest" description="Disordered" evidence="5">
    <location>
        <begin position="1"/>
        <end position="29"/>
    </location>
</feature>
<comment type="similarity">
    <text evidence="1">Belongs to the 5'-AMP-activated protein kinase gamma subunit family.</text>
</comment>
<dbReference type="Gene3D" id="3.10.580.10">
    <property type="entry name" value="CBS-domain"/>
    <property type="match status" value="2"/>
</dbReference>
<dbReference type="SMART" id="SM00116">
    <property type="entry name" value="CBS"/>
    <property type="match status" value="4"/>
</dbReference>
<feature type="region of interest" description="Disordered" evidence="5">
    <location>
        <begin position="358"/>
        <end position="377"/>
    </location>
</feature>
<organism evidence="7 8">
    <name type="scientific">Gymnopilus dilepis</name>
    <dbReference type="NCBI Taxonomy" id="231916"/>
    <lineage>
        <taxon>Eukaryota</taxon>
        <taxon>Fungi</taxon>
        <taxon>Dikarya</taxon>
        <taxon>Basidiomycota</taxon>
        <taxon>Agaricomycotina</taxon>
        <taxon>Agaricomycetes</taxon>
        <taxon>Agaricomycetidae</taxon>
        <taxon>Agaricales</taxon>
        <taxon>Agaricineae</taxon>
        <taxon>Hymenogastraceae</taxon>
        <taxon>Gymnopilus</taxon>
    </lineage>
</organism>
<evidence type="ECO:0000256" key="4">
    <source>
        <dbReference type="PROSITE-ProRule" id="PRU00703"/>
    </source>
</evidence>
<evidence type="ECO:0000256" key="1">
    <source>
        <dbReference type="ARBA" id="ARBA00006750"/>
    </source>
</evidence>
<dbReference type="PANTHER" id="PTHR13780">
    <property type="entry name" value="AMP-ACTIVATED PROTEIN KINASE, GAMMA REGULATORY SUBUNIT"/>
    <property type="match status" value="1"/>
</dbReference>
<name>A0A409VBJ6_9AGAR</name>
<sequence length="377" mass="42346">MSTLSSPKPKRKPSTRRNRALTHPPPYTPQEAHDAALASIRSFLKGHTCYDVFPVSFRLIVLDTKLNVKKALQCVVSAPLWNSERSKFAGMLTVLDIIHLIQYYYRTANYDYAAADVETFRLESLREIEKELGVAQPPLHHDHPSSSLYDAAKLLIQTHARRLPLLDNDTETGHEVIVSVLTQYRLLKFISINCTKEIQQLHMSLRRLKIGTYVAQSPESVPEGQNPYHPIATATLNTPVFDVVHMFSERSISAVPIINEEGIVVNLYETVDVITLVRLGAYQSLDLKISEALNQRSPDFPGVVICTASDSLGTLLQLIKKRRVHRLVVVEGDKGRLLGIITLSDVLRYVIGKIAMGEEPEPEEPRSPPTERRTTQS</sequence>
<evidence type="ECO:0000256" key="3">
    <source>
        <dbReference type="ARBA" id="ARBA00023122"/>
    </source>
</evidence>
<dbReference type="AlphaFoldDB" id="A0A409VBJ6"/>
<dbReference type="GO" id="GO:0016208">
    <property type="term" value="F:AMP binding"/>
    <property type="evidence" value="ECO:0007669"/>
    <property type="project" value="TreeGrafter"/>
</dbReference>
<dbReference type="Proteomes" id="UP000284706">
    <property type="component" value="Unassembled WGS sequence"/>
</dbReference>
<dbReference type="PROSITE" id="PS51371">
    <property type="entry name" value="CBS"/>
    <property type="match status" value="3"/>
</dbReference>
<dbReference type="FunCoup" id="A0A409VBJ6">
    <property type="interactions" value="105"/>
</dbReference>
<feature type="compositionally biased region" description="Basic residues" evidence="5">
    <location>
        <begin position="8"/>
        <end position="20"/>
    </location>
</feature>
<evidence type="ECO:0000256" key="2">
    <source>
        <dbReference type="ARBA" id="ARBA00022737"/>
    </source>
</evidence>
<dbReference type="CDD" id="cd04641">
    <property type="entry name" value="CBS_euAMPK_gamma-like_repeat2"/>
    <property type="match status" value="1"/>
</dbReference>
<comment type="caution">
    <text evidence="7">The sequence shown here is derived from an EMBL/GenBank/DDBJ whole genome shotgun (WGS) entry which is preliminary data.</text>
</comment>
<accession>A0A409VBJ6</accession>
<dbReference type="GO" id="GO:0019901">
    <property type="term" value="F:protein kinase binding"/>
    <property type="evidence" value="ECO:0007669"/>
    <property type="project" value="TreeGrafter"/>
</dbReference>
<dbReference type="GO" id="GO:0005737">
    <property type="term" value="C:cytoplasm"/>
    <property type="evidence" value="ECO:0007669"/>
    <property type="project" value="TreeGrafter"/>
</dbReference>
<reference evidence="7 8" key="1">
    <citation type="journal article" date="2018" name="Evol. Lett.">
        <title>Horizontal gene cluster transfer increased hallucinogenic mushroom diversity.</title>
        <authorList>
            <person name="Reynolds H.T."/>
            <person name="Vijayakumar V."/>
            <person name="Gluck-Thaler E."/>
            <person name="Korotkin H.B."/>
            <person name="Matheny P.B."/>
            <person name="Slot J.C."/>
        </authorList>
    </citation>
    <scope>NUCLEOTIDE SEQUENCE [LARGE SCALE GENOMIC DNA]</scope>
    <source>
        <strain evidence="7 8">SRW20</strain>
    </source>
</reference>
<keyword evidence="3 4" id="KW-0129">CBS domain</keyword>
<dbReference type="GO" id="GO:0005634">
    <property type="term" value="C:nucleus"/>
    <property type="evidence" value="ECO:0007669"/>
    <property type="project" value="TreeGrafter"/>
</dbReference>
<evidence type="ECO:0000313" key="8">
    <source>
        <dbReference type="Proteomes" id="UP000284706"/>
    </source>
</evidence>
<dbReference type="EMBL" id="NHYE01005667">
    <property type="protein sequence ID" value="PPQ64371.1"/>
    <property type="molecule type" value="Genomic_DNA"/>
</dbReference>
<dbReference type="OrthoDB" id="286637at2759"/>
<dbReference type="InterPro" id="IPR000644">
    <property type="entry name" value="CBS_dom"/>
</dbReference>
<feature type="domain" description="CBS" evidence="6">
    <location>
        <begin position="225"/>
        <end position="287"/>
    </location>
</feature>
<feature type="domain" description="CBS" evidence="6">
    <location>
        <begin position="135"/>
        <end position="197"/>
    </location>
</feature>
<dbReference type="STRING" id="231916.A0A409VBJ6"/>
<feature type="compositionally biased region" description="Basic and acidic residues" evidence="5">
    <location>
        <begin position="363"/>
        <end position="377"/>
    </location>
</feature>
<dbReference type="InParanoid" id="A0A409VBJ6"/>
<keyword evidence="2" id="KW-0677">Repeat</keyword>
<dbReference type="InterPro" id="IPR050511">
    <property type="entry name" value="AMPK_gamma/SDS23_families"/>
</dbReference>
<keyword evidence="8" id="KW-1185">Reference proteome</keyword>
<feature type="domain" description="CBS" evidence="6">
    <location>
        <begin position="296"/>
        <end position="356"/>
    </location>
</feature>